<dbReference type="PANTHER" id="PTHR21641">
    <property type="entry name" value="TRANSLATION INITIATION FACTOR-RELATED"/>
    <property type="match status" value="1"/>
</dbReference>
<comment type="caution">
    <text evidence="6">The sequence shown here is derived from an EMBL/GenBank/DDBJ whole genome shotgun (WGS) entry which is preliminary data.</text>
</comment>
<evidence type="ECO:0000256" key="2">
    <source>
        <dbReference type="ARBA" id="ARBA00020989"/>
    </source>
</evidence>
<keyword evidence="3" id="KW-0694">RNA-binding</keyword>
<dbReference type="AlphaFoldDB" id="A0AA35SN79"/>
<dbReference type="InterPro" id="IPR039294">
    <property type="entry name" value="EIF1AD"/>
</dbReference>
<keyword evidence="7" id="KW-1185">Reference proteome</keyword>
<protein>
    <recommendedName>
        <fullName evidence="2">Probable RNA-binding protein EIF1AD</fullName>
    </recommendedName>
    <alternativeName>
        <fullName evidence="4">Eukaryotic translation initiation factor 1A domain-containing protein</fullName>
    </alternativeName>
</protein>
<dbReference type="EMBL" id="CASHTH010002588">
    <property type="protein sequence ID" value="CAI8032208.1"/>
    <property type="molecule type" value="Genomic_DNA"/>
</dbReference>
<gene>
    <name evidence="6" type="ORF">GBAR_LOCUS18231</name>
</gene>
<evidence type="ECO:0000256" key="4">
    <source>
        <dbReference type="ARBA" id="ARBA00031998"/>
    </source>
</evidence>
<dbReference type="Pfam" id="PF01176">
    <property type="entry name" value="eIF-1a"/>
    <property type="match status" value="1"/>
</dbReference>
<dbReference type="Proteomes" id="UP001174909">
    <property type="component" value="Unassembled WGS sequence"/>
</dbReference>
<dbReference type="GO" id="GO:0003743">
    <property type="term" value="F:translation initiation factor activity"/>
    <property type="evidence" value="ECO:0007669"/>
    <property type="project" value="InterPro"/>
</dbReference>
<evidence type="ECO:0000256" key="1">
    <source>
        <dbReference type="ARBA" id="ARBA00007340"/>
    </source>
</evidence>
<dbReference type="GO" id="GO:0005634">
    <property type="term" value="C:nucleus"/>
    <property type="evidence" value="ECO:0007669"/>
    <property type="project" value="TreeGrafter"/>
</dbReference>
<evidence type="ECO:0000256" key="3">
    <source>
        <dbReference type="ARBA" id="ARBA00022884"/>
    </source>
</evidence>
<dbReference type="Gene3D" id="2.40.50.140">
    <property type="entry name" value="Nucleic acid-binding proteins"/>
    <property type="match status" value="1"/>
</dbReference>
<evidence type="ECO:0000259" key="5">
    <source>
        <dbReference type="Pfam" id="PF01176"/>
    </source>
</evidence>
<dbReference type="PANTHER" id="PTHR21641:SF0">
    <property type="entry name" value="RNA-BINDING PROTEIN EIF1AD-RELATED"/>
    <property type="match status" value="1"/>
</dbReference>
<dbReference type="GO" id="GO:0003723">
    <property type="term" value="F:RNA binding"/>
    <property type="evidence" value="ECO:0007669"/>
    <property type="project" value="UniProtKB-KW"/>
</dbReference>
<evidence type="ECO:0000313" key="7">
    <source>
        <dbReference type="Proteomes" id="UP001174909"/>
    </source>
</evidence>
<dbReference type="InterPro" id="IPR001253">
    <property type="entry name" value="TIF_eIF-1A"/>
</dbReference>
<proteinExistence type="inferred from homology"/>
<feature type="domain" description="S1-like" evidence="5">
    <location>
        <begin position="25"/>
        <end position="65"/>
    </location>
</feature>
<accession>A0AA35SN79</accession>
<reference evidence="6" key="1">
    <citation type="submission" date="2023-03" db="EMBL/GenBank/DDBJ databases">
        <authorList>
            <person name="Steffen K."/>
            <person name="Cardenas P."/>
        </authorList>
    </citation>
    <scope>NUCLEOTIDE SEQUENCE</scope>
</reference>
<dbReference type="InterPro" id="IPR012340">
    <property type="entry name" value="NA-bd_OB-fold"/>
</dbReference>
<dbReference type="InterPro" id="IPR006196">
    <property type="entry name" value="RNA-binding_domain_S1_IF1"/>
</dbReference>
<dbReference type="SMART" id="SM00652">
    <property type="entry name" value="eIF1a"/>
    <property type="match status" value="1"/>
</dbReference>
<dbReference type="SUPFAM" id="SSF50249">
    <property type="entry name" value="Nucleic acid-binding proteins"/>
    <property type="match status" value="1"/>
</dbReference>
<organism evidence="6 7">
    <name type="scientific">Geodia barretti</name>
    <name type="common">Barrett's horny sponge</name>
    <dbReference type="NCBI Taxonomy" id="519541"/>
    <lineage>
        <taxon>Eukaryota</taxon>
        <taxon>Metazoa</taxon>
        <taxon>Porifera</taxon>
        <taxon>Demospongiae</taxon>
        <taxon>Heteroscleromorpha</taxon>
        <taxon>Tetractinellida</taxon>
        <taxon>Astrophorina</taxon>
        <taxon>Geodiidae</taxon>
        <taxon>Geodia</taxon>
    </lineage>
</organism>
<evidence type="ECO:0000313" key="6">
    <source>
        <dbReference type="EMBL" id="CAI8032208.1"/>
    </source>
</evidence>
<comment type="similarity">
    <text evidence="1">Belongs to the EIF1AD family.</text>
</comment>
<name>A0AA35SN79_GEOBA</name>
<sequence>MSKATKRKHVTRQVVEEFVEPQGSQKIVKVLCGRGNNLHQVEEAEGQQFLASMPTKFRKNVWIKRAFLLFHPYRRPPQFDGSSRDTRRDNSW</sequence>